<evidence type="ECO:0000313" key="1">
    <source>
        <dbReference type="EMBL" id="MBZ6068243.1"/>
    </source>
</evidence>
<dbReference type="Proteomes" id="UP000774958">
    <property type="component" value="Unassembled WGS sequence"/>
</dbReference>
<accession>A0ABS7VFU3</accession>
<comment type="caution">
    <text evidence="1">The sequence shown here is derived from an EMBL/GenBank/DDBJ whole genome shotgun (WGS) entry which is preliminary data.</text>
</comment>
<dbReference type="EMBL" id="JAIRBT010000037">
    <property type="protein sequence ID" value="MBZ6068243.1"/>
    <property type="molecule type" value="Genomic_DNA"/>
</dbReference>
<evidence type="ECO:0000313" key="2">
    <source>
        <dbReference type="Proteomes" id="UP000774958"/>
    </source>
</evidence>
<organism evidence="1 2">
    <name type="scientific">Aeromonas schubertii</name>
    <dbReference type="NCBI Taxonomy" id="652"/>
    <lineage>
        <taxon>Bacteria</taxon>
        <taxon>Pseudomonadati</taxon>
        <taxon>Pseudomonadota</taxon>
        <taxon>Gammaproteobacteria</taxon>
        <taxon>Aeromonadales</taxon>
        <taxon>Aeromonadaceae</taxon>
        <taxon>Aeromonas</taxon>
    </lineage>
</organism>
<dbReference type="RefSeq" id="WP_224163659.1">
    <property type="nucleotide sequence ID" value="NZ_JAIRBT010000037.1"/>
</dbReference>
<name>A0ABS7VFU3_9GAMM</name>
<keyword evidence="2" id="KW-1185">Reference proteome</keyword>
<gene>
    <name evidence="1" type="ORF">LA374_18845</name>
</gene>
<sequence length="48" mass="5324">MAKNDQRPVTALSADSGFKKTLKIQHHDGAMKGVFEITVIRINVEKIS</sequence>
<protein>
    <submittedName>
        <fullName evidence="1">Uncharacterized protein</fullName>
    </submittedName>
</protein>
<proteinExistence type="predicted"/>
<reference evidence="1 2" key="1">
    <citation type="submission" date="2021-09" db="EMBL/GenBank/DDBJ databases">
        <title>Aeromonas schubertii isolated from Asian sea bass.</title>
        <authorList>
            <person name="Pinpimai K."/>
        </authorList>
    </citation>
    <scope>NUCLEOTIDE SEQUENCE [LARGE SCALE GENOMIC DNA]</scope>
    <source>
        <strain evidence="1 2">CHULA2021a</strain>
    </source>
</reference>